<dbReference type="RefSeq" id="WP_227565330.1">
    <property type="nucleotide sequence ID" value="NZ_CP101989.1"/>
</dbReference>
<dbReference type="Proteomes" id="UP001317322">
    <property type="component" value="Chromosome"/>
</dbReference>
<dbReference type="PROSITE" id="PS51186">
    <property type="entry name" value="GNAT"/>
    <property type="match status" value="1"/>
</dbReference>
<gene>
    <name evidence="4" type="ORF">NP075_14260</name>
</gene>
<dbReference type="Gene3D" id="3.40.630.30">
    <property type="match status" value="1"/>
</dbReference>
<dbReference type="SUPFAM" id="SSF55729">
    <property type="entry name" value="Acyl-CoA N-acyltransferases (Nat)"/>
    <property type="match status" value="1"/>
</dbReference>
<reference evidence="4 5" key="1">
    <citation type="submission" date="2022-07" db="EMBL/GenBank/DDBJ databases">
        <title>Novel species in genus cellulomonas.</title>
        <authorList>
            <person name="Ye L."/>
        </authorList>
    </citation>
    <scope>NUCLEOTIDE SEQUENCE [LARGE SCALE GENOMIC DNA]</scope>
    <source>
        <strain evidence="5">zg-Y908</strain>
    </source>
</reference>
<name>A0ABY5K1F7_9CELL</name>
<keyword evidence="2" id="KW-0012">Acyltransferase</keyword>
<feature type="domain" description="N-acetyltransferase" evidence="3">
    <location>
        <begin position="7"/>
        <end position="181"/>
    </location>
</feature>
<dbReference type="Pfam" id="PF00583">
    <property type="entry name" value="Acetyltransf_1"/>
    <property type="match status" value="1"/>
</dbReference>
<proteinExistence type="predicted"/>
<dbReference type="CDD" id="cd04301">
    <property type="entry name" value="NAT_SF"/>
    <property type="match status" value="1"/>
</dbReference>
<evidence type="ECO:0000313" key="5">
    <source>
        <dbReference type="Proteomes" id="UP001317322"/>
    </source>
</evidence>
<keyword evidence="5" id="KW-1185">Reference proteome</keyword>
<dbReference type="InterPro" id="IPR016181">
    <property type="entry name" value="Acyl_CoA_acyltransferase"/>
</dbReference>
<keyword evidence="1" id="KW-0808">Transferase</keyword>
<evidence type="ECO:0000256" key="1">
    <source>
        <dbReference type="ARBA" id="ARBA00022679"/>
    </source>
</evidence>
<sequence length="181" mass="18974">MTAVTDWAVRTATPQDAPALAALAAVTFPLACPPGSTAGDQQAFVDEHLTAPRFAQHASDPARVVLVACAPDGTLLGYTLLVAGEPADDDTRAAVHIRPTVELSKCYVHPDHHGAGVASALLRASFDHARALGGAGIWLGVNQQNARAQAFYAREGFAVVGARHFVVGARVEDDHVLERPL</sequence>
<dbReference type="InterPro" id="IPR000182">
    <property type="entry name" value="GNAT_dom"/>
</dbReference>
<organism evidence="4 5">
    <name type="scientific">Cellulomonas wangsupingiae</name>
    <dbReference type="NCBI Taxonomy" id="2968085"/>
    <lineage>
        <taxon>Bacteria</taxon>
        <taxon>Bacillati</taxon>
        <taxon>Actinomycetota</taxon>
        <taxon>Actinomycetes</taxon>
        <taxon>Micrococcales</taxon>
        <taxon>Cellulomonadaceae</taxon>
        <taxon>Cellulomonas</taxon>
    </lineage>
</organism>
<protein>
    <submittedName>
        <fullName evidence="4">GNAT family N-acetyltransferase</fullName>
    </submittedName>
</protein>
<dbReference type="InterPro" id="IPR050832">
    <property type="entry name" value="Bact_Acetyltransf"/>
</dbReference>
<dbReference type="EMBL" id="CP101989">
    <property type="protein sequence ID" value="UUI64279.1"/>
    <property type="molecule type" value="Genomic_DNA"/>
</dbReference>
<dbReference type="PANTHER" id="PTHR43877">
    <property type="entry name" value="AMINOALKYLPHOSPHONATE N-ACETYLTRANSFERASE-RELATED-RELATED"/>
    <property type="match status" value="1"/>
</dbReference>
<evidence type="ECO:0000313" key="4">
    <source>
        <dbReference type="EMBL" id="UUI64279.1"/>
    </source>
</evidence>
<evidence type="ECO:0000256" key="2">
    <source>
        <dbReference type="ARBA" id="ARBA00023315"/>
    </source>
</evidence>
<evidence type="ECO:0000259" key="3">
    <source>
        <dbReference type="PROSITE" id="PS51186"/>
    </source>
</evidence>
<accession>A0ABY5K1F7</accession>